<feature type="compositionally biased region" description="Pro residues" evidence="1">
    <location>
        <begin position="89"/>
        <end position="113"/>
    </location>
</feature>
<accession>A0ABP3VI16</accession>
<feature type="compositionally biased region" description="Low complexity" evidence="1">
    <location>
        <begin position="132"/>
        <end position="152"/>
    </location>
</feature>
<dbReference type="EMBL" id="BAAAEW010000025">
    <property type="protein sequence ID" value="GAA0758224.1"/>
    <property type="molecule type" value="Genomic_DNA"/>
</dbReference>
<feature type="region of interest" description="Disordered" evidence="1">
    <location>
        <begin position="89"/>
        <end position="152"/>
    </location>
</feature>
<reference evidence="3" key="1">
    <citation type="journal article" date="2019" name="Int. J. Syst. Evol. Microbiol.">
        <title>The Global Catalogue of Microorganisms (GCM) 10K type strain sequencing project: providing services to taxonomists for standard genome sequencing and annotation.</title>
        <authorList>
            <consortium name="The Broad Institute Genomics Platform"/>
            <consortium name="The Broad Institute Genome Sequencing Center for Infectious Disease"/>
            <person name="Wu L."/>
            <person name="Ma J."/>
        </authorList>
    </citation>
    <scope>NUCLEOTIDE SEQUENCE [LARGE SCALE GENOMIC DNA]</scope>
    <source>
        <strain evidence="3">JCM 15503</strain>
    </source>
</reference>
<sequence length="152" mass="15387">MQYSGAREQAMSIEYMLVICPDQCPVRADGNGVGFTNHTLLLPSDEYTVTVDTQGCVPESVDVVLSGTSLMRPCVVIFTRAPATLAAPLPAPLPVSKPASVPAPSPVPPPTPAPAVAAKSAPVPTPAPKPAAPAVATAKPAVKTASTAPKKA</sequence>
<protein>
    <recommendedName>
        <fullName evidence="4">PEGA domain-containing protein</fullName>
    </recommendedName>
</protein>
<evidence type="ECO:0008006" key="4">
    <source>
        <dbReference type="Google" id="ProtNLM"/>
    </source>
</evidence>
<comment type="caution">
    <text evidence="2">The sequence shown here is derived from an EMBL/GenBank/DDBJ whole genome shotgun (WGS) entry which is preliminary data.</text>
</comment>
<evidence type="ECO:0000313" key="2">
    <source>
        <dbReference type="EMBL" id="GAA0758224.1"/>
    </source>
</evidence>
<dbReference type="Proteomes" id="UP001500279">
    <property type="component" value="Unassembled WGS sequence"/>
</dbReference>
<keyword evidence="3" id="KW-1185">Reference proteome</keyword>
<proteinExistence type="predicted"/>
<gene>
    <name evidence="2" type="ORF">GCM10009107_38530</name>
</gene>
<evidence type="ECO:0000313" key="3">
    <source>
        <dbReference type="Proteomes" id="UP001500279"/>
    </source>
</evidence>
<organism evidence="2 3">
    <name type="scientific">Ideonella azotifigens</name>
    <dbReference type="NCBI Taxonomy" id="513160"/>
    <lineage>
        <taxon>Bacteria</taxon>
        <taxon>Pseudomonadati</taxon>
        <taxon>Pseudomonadota</taxon>
        <taxon>Betaproteobacteria</taxon>
        <taxon>Burkholderiales</taxon>
        <taxon>Sphaerotilaceae</taxon>
        <taxon>Ideonella</taxon>
    </lineage>
</organism>
<name>A0ABP3VI16_9BURK</name>
<evidence type="ECO:0000256" key="1">
    <source>
        <dbReference type="SAM" id="MobiDB-lite"/>
    </source>
</evidence>